<name>A0A1I8MUW6_MUSDO</name>
<dbReference type="OrthoDB" id="10644354at2759"/>
<sequence>MSSMKPPDDYKGRPHASDIRCHDKFVEEASSSTYQAFGGDIQPEPLSNNNHEAIDRLQYQQGQVVSHHHPHHPQYQFQQQLQQQQQQQHHHTSPLAKANLGQQQNPAAPAGGHSSAHKIVSPNSTTTKSAATATTAARRYSRFECTDELERRVSSGSTGGGATSVSGSIGNIFGRSGEYQSAVSGSGGDVGQQHQQHYQQQQQQQQYGTGRSYAEARFKRGSVYGDTSNKYSTIGGSSSSGISGSYASGLDGSQRGTVNGYEVTSSKHSDGDGPKRAQQAQHTDGNTAPASSSSATGSYSTTSCTSTPLRQRLPSQAGLSDLSSANPGIFVGGIGGSNIYCNNIQTPSTFNSSNLGVNYSSVAGPSAASGGNISSSGGAGVTGTATGPVGGSGATGSGDCGIVGTAAAAGVTATGASSGSASASTPSAGQFYECVFENN</sequence>
<feature type="compositionally biased region" description="Low complexity" evidence="1">
    <location>
        <begin position="192"/>
        <end position="207"/>
    </location>
</feature>
<dbReference type="AlphaFoldDB" id="A0A1I8MUW6"/>
<accession>A0A1I8MUW6</accession>
<feature type="compositionally biased region" description="Polar residues" evidence="1">
    <location>
        <begin position="254"/>
        <end position="264"/>
    </location>
</feature>
<feature type="region of interest" description="Disordered" evidence="1">
    <location>
        <begin position="31"/>
        <end position="167"/>
    </location>
</feature>
<feature type="region of interest" description="Disordered" evidence="1">
    <location>
        <begin position="1"/>
        <end position="20"/>
    </location>
</feature>
<feature type="compositionally biased region" description="Basic and acidic residues" evidence="1">
    <location>
        <begin position="265"/>
        <end position="275"/>
    </location>
</feature>
<feature type="compositionally biased region" description="Low complexity" evidence="1">
    <location>
        <begin position="287"/>
        <end position="307"/>
    </location>
</feature>
<feature type="region of interest" description="Disordered" evidence="1">
    <location>
        <begin position="224"/>
        <end position="309"/>
    </location>
</feature>
<reference evidence="2" key="1">
    <citation type="submission" date="2020-05" db="UniProtKB">
        <authorList>
            <consortium name="EnsemblMetazoa"/>
        </authorList>
    </citation>
    <scope>IDENTIFICATION</scope>
    <source>
        <strain evidence="2">Aabys</strain>
    </source>
</reference>
<protein>
    <submittedName>
        <fullName evidence="2">Uncharacterized protein</fullName>
    </submittedName>
</protein>
<gene>
    <name evidence="2" type="primary">101897499</name>
</gene>
<dbReference type="VEuPathDB" id="VectorBase:MDOMA2_007594"/>
<evidence type="ECO:0000313" key="2">
    <source>
        <dbReference type="EnsemblMetazoa" id="MDOA008685-PB"/>
    </source>
</evidence>
<feature type="region of interest" description="Disordered" evidence="1">
    <location>
        <begin position="179"/>
        <end position="211"/>
    </location>
</feature>
<evidence type="ECO:0000256" key="1">
    <source>
        <dbReference type="SAM" id="MobiDB-lite"/>
    </source>
</evidence>
<organism evidence="2">
    <name type="scientific">Musca domestica</name>
    <name type="common">House fly</name>
    <dbReference type="NCBI Taxonomy" id="7370"/>
    <lineage>
        <taxon>Eukaryota</taxon>
        <taxon>Metazoa</taxon>
        <taxon>Ecdysozoa</taxon>
        <taxon>Arthropoda</taxon>
        <taxon>Hexapoda</taxon>
        <taxon>Insecta</taxon>
        <taxon>Pterygota</taxon>
        <taxon>Neoptera</taxon>
        <taxon>Endopterygota</taxon>
        <taxon>Diptera</taxon>
        <taxon>Brachycera</taxon>
        <taxon>Muscomorpha</taxon>
        <taxon>Muscoidea</taxon>
        <taxon>Muscidae</taxon>
        <taxon>Musca</taxon>
    </lineage>
</organism>
<proteinExistence type="predicted"/>
<feature type="compositionally biased region" description="Low complexity" evidence="1">
    <location>
        <begin position="124"/>
        <end position="137"/>
    </location>
</feature>
<feature type="compositionally biased region" description="Low complexity" evidence="1">
    <location>
        <begin position="231"/>
        <end position="249"/>
    </location>
</feature>
<dbReference type="VEuPathDB" id="VectorBase:MDOA008685"/>
<dbReference type="EnsemblMetazoa" id="MDOA008685-RB">
    <property type="protein sequence ID" value="MDOA008685-PB"/>
    <property type="gene ID" value="MDOA008685"/>
</dbReference>
<feature type="compositionally biased region" description="Low complexity" evidence="1">
    <location>
        <begin position="73"/>
        <end position="87"/>
    </location>
</feature>
<feature type="compositionally biased region" description="Basic and acidic residues" evidence="1">
    <location>
        <begin position="141"/>
        <end position="153"/>
    </location>
</feature>